<evidence type="ECO:0000256" key="6">
    <source>
        <dbReference type="SAM" id="SignalP"/>
    </source>
</evidence>
<comment type="subcellular location">
    <subcellularLocation>
        <location evidence="1">Cell envelope</location>
    </subcellularLocation>
</comment>
<dbReference type="Gene3D" id="3.40.30.10">
    <property type="entry name" value="Glutaredoxin"/>
    <property type="match status" value="1"/>
</dbReference>
<gene>
    <name evidence="8" type="ORF">LQ327_04570</name>
</gene>
<reference evidence="8 9" key="1">
    <citation type="submission" date="2021-11" db="EMBL/GenBank/DDBJ databases">
        <title>Draft genome sequence of Actinomycetospora sp. SF1 isolated from the rhizosphere soil.</title>
        <authorList>
            <person name="Duangmal K."/>
            <person name="Chantavorakit T."/>
        </authorList>
    </citation>
    <scope>NUCLEOTIDE SEQUENCE [LARGE SCALE GENOMIC DNA]</scope>
    <source>
        <strain evidence="8 9">TBRC 5722</strain>
    </source>
</reference>
<feature type="chain" id="PRO_5046701530" evidence="6">
    <location>
        <begin position="18"/>
        <end position="195"/>
    </location>
</feature>
<dbReference type="PROSITE" id="PS00194">
    <property type="entry name" value="THIOREDOXIN_1"/>
    <property type="match status" value="1"/>
</dbReference>
<dbReference type="InterPro" id="IPR050553">
    <property type="entry name" value="Thioredoxin_ResA/DsbE_sf"/>
</dbReference>
<keyword evidence="2" id="KW-0201">Cytochrome c-type biogenesis</keyword>
<evidence type="ECO:0000259" key="7">
    <source>
        <dbReference type="PROSITE" id="PS51352"/>
    </source>
</evidence>
<dbReference type="InterPro" id="IPR013766">
    <property type="entry name" value="Thioredoxin_domain"/>
</dbReference>
<proteinExistence type="predicted"/>
<dbReference type="PANTHER" id="PTHR42852:SF6">
    <property type="entry name" value="THIOL:DISULFIDE INTERCHANGE PROTEIN DSBE"/>
    <property type="match status" value="1"/>
</dbReference>
<accession>A0ABS8P355</accession>
<sequence>MALQLAAVLAVVGLALLAGCSSGSSDGGGFTFVAPGGQTQITYPEAQRRPLAPVSGDSLLQAGQQVSSADFKGKVVVVNIWGSWCGPCRGEAPGLEQVATEAAPRGVQFLGVDVRDDRDAASDFVRSRAITYPSIFDPPGRSLLVLSGYPRNAVPSTIVLDRQHRVAAVFLTSVLASDLQPVVDRIAAEPAPAPA</sequence>
<evidence type="ECO:0000313" key="9">
    <source>
        <dbReference type="Proteomes" id="UP001199469"/>
    </source>
</evidence>
<dbReference type="CDD" id="cd02966">
    <property type="entry name" value="TlpA_like_family"/>
    <property type="match status" value="1"/>
</dbReference>
<keyword evidence="9" id="KW-1185">Reference proteome</keyword>
<organism evidence="8 9">
    <name type="scientific">Actinomycetospora endophytica</name>
    <dbReference type="NCBI Taxonomy" id="2291215"/>
    <lineage>
        <taxon>Bacteria</taxon>
        <taxon>Bacillati</taxon>
        <taxon>Actinomycetota</taxon>
        <taxon>Actinomycetes</taxon>
        <taxon>Pseudonocardiales</taxon>
        <taxon>Pseudonocardiaceae</taxon>
        <taxon>Actinomycetospora</taxon>
    </lineage>
</organism>
<feature type="signal peptide" evidence="6">
    <location>
        <begin position="1"/>
        <end position="17"/>
    </location>
</feature>
<evidence type="ECO:0000256" key="3">
    <source>
        <dbReference type="ARBA" id="ARBA00022968"/>
    </source>
</evidence>
<dbReference type="Pfam" id="PF08534">
    <property type="entry name" value="Redoxin"/>
    <property type="match status" value="1"/>
</dbReference>
<dbReference type="InterPro" id="IPR017937">
    <property type="entry name" value="Thioredoxin_CS"/>
</dbReference>
<dbReference type="SUPFAM" id="SSF52833">
    <property type="entry name" value="Thioredoxin-like"/>
    <property type="match status" value="1"/>
</dbReference>
<dbReference type="PROSITE" id="PS51352">
    <property type="entry name" value="THIOREDOXIN_2"/>
    <property type="match status" value="1"/>
</dbReference>
<dbReference type="EMBL" id="JAJNDB010000001">
    <property type="protein sequence ID" value="MCD2192663.1"/>
    <property type="molecule type" value="Genomic_DNA"/>
</dbReference>
<feature type="domain" description="Thioredoxin" evidence="7">
    <location>
        <begin position="43"/>
        <end position="188"/>
    </location>
</feature>
<comment type="caution">
    <text evidence="8">The sequence shown here is derived from an EMBL/GenBank/DDBJ whole genome shotgun (WGS) entry which is preliminary data.</text>
</comment>
<evidence type="ECO:0000256" key="4">
    <source>
        <dbReference type="ARBA" id="ARBA00023157"/>
    </source>
</evidence>
<evidence type="ECO:0000313" key="8">
    <source>
        <dbReference type="EMBL" id="MCD2192663.1"/>
    </source>
</evidence>
<dbReference type="Proteomes" id="UP001199469">
    <property type="component" value="Unassembled WGS sequence"/>
</dbReference>
<protein>
    <submittedName>
        <fullName evidence="8">TlpA family protein disulfide reductase</fullName>
    </submittedName>
</protein>
<dbReference type="PANTHER" id="PTHR42852">
    <property type="entry name" value="THIOL:DISULFIDE INTERCHANGE PROTEIN DSBE"/>
    <property type="match status" value="1"/>
</dbReference>
<keyword evidence="3" id="KW-0812">Transmembrane</keyword>
<dbReference type="InterPro" id="IPR013740">
    <property type="entry name" value="Redoxin"/>
</dbReference>
<keyword evidence="6" id="KW-0732">Signal</keyword>
<keyword evidence="5" id="KW-0676">Redox-active center</keyword>
<keyword evidence="3" id="KW-0735">Signal-anchor</keyword>
<evidence type="ECO:0000256" key="1">
    <source>
        <dbReference type="ARBA" id="ARBA00004196"/>
    </source>
</evidence>
<evidence type="ECO:0000256" key="2">
    <source>
        <dbReference type="ARBA" id="ARBA00022748"/>
    </source>
</evidence>
<evidence type="ECO:0000256" key="5">
    <source>
        <dbReference type="ARBA" id="ARBA00023284"/>
    </source>
</evidence>
<name>A0ABS8P355_9PSEU</name>
<keyword evidence="4" id="KW-1015">Disulfide bond</keyword>
<dbReference type="InterPro" id="IPR036249">
    <property type="entry name" value="Thioredoxin-like_sf"/>
</dbReference>